<name>A0A026W070_OOCBI</name>
<feature type="compositionally biased region" description="Acidic residues" evidence="1">
    <location>
        <begin position="39"/>
        <end position="54"/>
    </location>
</feature>
<proteinExistence type="predicted"/>
<keyword evidence="3" id="KW-1185">Reference proteome</keyword>
<evidence type="ECO:0000313" key="2">
    <source>
        <dbReference type="EMBL" id="EZA49453.1"/>
    </source>
</evidence>
<protein>
    <submittedName>
        <fullName evidence="2">Uncharacterized protein</fullName>
    </submittedName>
</protein>
<evidence type="ECO:0000313" key="3">
    <source>
        <dbReference type="Proteomes" id="UP000053097"/>
    </source>
</evidence>
<feature type="region of interest" description="Disordered" evidence="1">
    <location>
        <begin position="1"/>
        <end position="73"/>
    </location>
</feature>
<evidence type="ECO:0000256" key="1">
    <source>
        <dbReference type="SAM" id="MobiDB-lite"/>
    </source>
</evidence>
<reference evidence="2 3" key="1">
    <citation type="journal article" date="2014" name="Curr. Biol.">
        <title>The genome of the clonal raider ant Cerapachys biroi.</title>
        <authorList>
            <person name="Oxley P.R."/>
            <person name="Ji L."/>
            <person name="Fetter-Pruneda I."/>
            <person name="McKenzie S.K."/>
            <person name="Li C."/>
            <person name="Hu H."/>
            <person name="Zhang G."/>
            <person name="Kronauer D.J."/>
        </authorList>
    </citation>
    <scope>NUCLEOTIDE SEQUENCE [LARGE SCALE GENOMIC DNA]</scope>
</reference>
<feature type="compositionally biased region" description="Polar residues" evidence="1">
    <location>
        <begin position="19"/>
        <end position="28"/>
    </location>
</feature>
<gene>
    <name evidence="2" type="ORF">X777_11951</name>
</gene>
<accession>A0A026W070</accession>
<dbReference type="Proteomes" id="UP000053097">
    <property type="component" value="Unassembled WGS sequence"/>
</dbReference>
<sequence length="101" mass="11601">MRRWLRHHHGGVRGRISCESGNPSQLTAGWTAAARMERQEEEEEEKEEDEEDEEEKGRGASDSATINSPPPPLRLLLCKRKIRARVTNSLFFFLSLSFLSF</sequence>
<organism evidence="2 3">
    <name type="scientific">Ooceraea biroi</name>
    <name type="common">Clonal raider ant</name>
    <name type="synonym">Cerapachys biroi</name>
    <dbReference type="NCBI Taxonomy" id="2015173"/>
    <lineage>
        <taxon>Eukaryota</taxon>
        <taxon>Metazoa</taxon>
        <taxon>Ecdysozoa</taxon>
        <taxon>Arthropoda</taxon>
        <taxon>Hexapoda</taxon>
        <taxon>Insecta</taxon>
        <taxon>Pterygota</taxon>
        <taxon>Neoptera</taxon>
        <taxon>Endopterygota</taxon>
        <taxon>Hymenoptera</taxon>
        <taxon>Apocrita</taxon>
        <taxon>Aculeata</taxon>
        <taxon>Formicoidea</taxon>
        <taxon>Formicidae</taxon>
        <taxon>Dorylinae</taxon>
        <taxon>Ooceraea</taxon>
    </lineage>
</organism>
<dbReference type="EMBL" id="KK107519">
    <property type="protein sequence ID" value="EZA49453.1"/>
    <property type="molecule type" value="Genomic_DNA"/>
</dbReference>
<dbReference type="AlphaFoldDB" id="A0A026W070"/>
<feature type="compositionally biased region" description="Basic residues" evidence="1">
    <location>
        <begin position="1"/>
        <end position="12"/>
    </location>
</feature>